<dbReference type="SUPFAM" id="SSF52540">
    <property type="entry name" value="P-loop containing nucleoside triphosphate hydrolases"/>
    <property type="match status" value="1"/>
</dbReference>
<dbReference type="OrthoDB" id="195446at2759"/>
<accession>A0A8H3EPB5</accession>
<dbReference type="EMBL" id="CAJPDQ010000005">
    <property type="protein sequence ID" value="CAF9909642.1"/>
    <property type="molecule type" value="Genomic_DNA"/>
</dbReference>
<keyword evidence="5" id="KW-1185">Reference proteome</keyword>
<dbReference type="PANTHER" id="PTHR10039">
    <property type="entry name" value="AMELOGENIN"/>
    <property type="match status" value="1"/>
</dbReference>
<feature type="repeat" description="ANK" evidence="2">
    <location>
        <begin position="162"/>
        <end position="188"/>
    </location>
</feature>
<proteinExistence type="predicted"/>
<dbReference type="InterPro" id="IPR027417">
    <property type="entry name" value="P-loop_NTPase"/>
</dbReference>
<dbReference type="Gene3D" id="3.40.50.300">
    <property type="entry name" value="P-loop containing nucleotide triphosphate hydrolases"/>
    <property type="match status" value="1"/>
</dbReference>
<keyword evidence="2" id="KW-0040">ANK repeat</keyword>
<keyword evidence="1" id="KW-0677">Repeat</keyword>
<dbReference type="InterPro" id="IPR036770">
    <property type="entry name" value="Ankyrin_rpt-contain_sf"/>
</dbReference>
<dbReference type="Proteomes" id="UP000664169">
    <property type="component" value="Unassembled WGS sequence"/>
</dbReference>
<dbReference type="Pfam" id="PF12796">
    <property type="entry name" value="Ank_2"/>
    <property type="match status" value="1"/>
</dbReference>
<feature type="domain" description="Nephrocystin 3-like N-terminal" evidence="3">
    <location>
        <begin position="234"/>
        <end position="339"/>
    </location>
</feature>
<evidence type="ECO:0000313" key="4">
    <source>
        <dbReference type="EMBL" id="CAF9909642.1"/>
    </source>
</evidence>
<dbReference type="InterPro" id="IPR002110">
    <property type="entry name" value="Ankyrin_rpt"/>
</dbReference>
<dbReference type="PROSITE" id="PS50088">
    <property type="entry name" value="ANK_REPEAT"/>
    <property type="match status" value="1"/>
</dbReference>
<dbReference type="Gene3D" id="1.25.40.20">
    <property type="entry name" value="Ankyrin repeat-containing domain"/>
    <property type="match status" value="1"/>
</dbReference>
<dbReference type="PROSITE" id="PS50297">
    <property type="entry name" value="ANK_REP_REGION"/>
    <property type="match status" value="1"/>
</dbReference>
<dbReference type="AlphaFoldDB" id="A0A8H3EPB5"/>
<evidence type="ECO:0000259" key="3">
    <source>
        <dbReference type="Pfam" id="PF24883"/>
    </source>
</evidence>
<evidence type="ECO:0000256" key="2">
    <source>
        <dbReference type="PROSITE-ProRule" id="PRU00023"/>
    </source>
</evidence>
<evidence type="ECO:0000313" key="5">
    <source>
        <dbReference type="Proteomes" id="UP000664169"/>
    </source>
</evidence>
<reference evidence="4" key="1">
    <citation type="submission" date="2021-03" db="EMBL/GenBank/DDBJ databases">
        <authorList>
            <person name="Tagirdzhanova G."/>
        </authorList>
    </citation>
    <scope>NUCLEOTIDE SEQUENCE</scope>
</reference>
<evidence type="ECO:0000256" key="1">
    <source>
        <dbReference type="ARBA" id="ARBA00022737"/>
    </source>
</evidence>
<dbReference type="SUPFAM" id="SSF48403">
    <property type="entry name" value="Ankyrin repeat"/>
    <property type="match status" value="1"/>
</dbReference>
<dbReference type="Pfam" id="PF24883">
    <property type="entry name" value="NPHP3_N"/>
    <property type="match status" value="1"/>
</dbReference>
<dbReference type="InterPro" id="IPR056884">
    <property type="entry name" value="NPHP3-like_N"/>
</dbReference>
<sequence>MSEPAPDTSTQEDLNANGKRTAFYTTIATLIWSYFFVRFFDCTTNRQPENKGTYFVDADGDSFQHSERYLPFPHRNSYVTSISHLAHAARFENQEIIKLSLDHGAHLQASGALWQAAEAGNIAAAEVLVDQEVDVDEIIPDKNHDDLKFRAAQVEKFLSHSRGGTPLHTAASRDRLDMFRFWSSKGANTLLSGLDHSDTAEIVKYKEDEDILEWLGSADHLAQHAYHCRHRISGTGGWLFEDEEFKNWKGMLLLHGTPGTGKTILASIMLNKVKPTAYYYCNYARQEQQTSKTILSCLLRQVVAKDPGRVGKLYEERTADIAAIKTAVLESSLVTTMNATSTMAVSVLQFLSRAGSQMTDGQLDNYAILYEKSFDYLGCNWIAHFKSPPSSLCAVY</sequence>
<comment type="caution">
    <text evidence="4">The sequence shown here is derived from an EMBL/GenBank/DDBJ whole genome shotgun (WGS) entry which is preliminary data.</text>
</comment>
<gene>
    <name evidence="4" type="ORF">GOMPHAMPRED_006829</name>
</gene>
<name>A0A8H3EPB5_9LECA</name>
<organism evidence="4 5">
    <name type="scientific">Gomphillus americanus</name>
    <dbReference type="NCBI Taxonomy" id="1940652"/>
    <lineage>
        <taxon>Eukaryota</taxon>
        <taxon>Fungi</taxon>
        <taxon>Dikarya</taxon>
        <taxon>Ascomycota</taxon>
        <taxon>Pezizomycotina</taxon>
        <taxon>Lecanoromycetes</taxon>
        <taxon>OSLEUM clade</taxon>
        <taxon>Ostropomycetidae</taxon>
        <taxon>Ostropales</taxon>
        <taxon>Graphidaceae</taxon>
        <taxon>Gomphilloideae</taxon>
        <taxon>Gomphillus</taxon>
    </lineage>
</organism>
<protein>
    <recommendedName>
        <fullName evidence="3">Nephrocystin 3-like N-terminal domain-containing protein</fullName>
    </recommendedName>
</protein>